<keyword evidence="3" id="KW-0804">Transcription</keyword>
<dbReference type="GO" id="GO:0005634">
    <property type="term" value="C:nucleus"/>
    <property type="evidence" value="ECO:0007669"/>
    <property type="project" value="UniProtKB-SubCell"/>
</dbReference>
<evidence type="ECO:0000313" key="7">
    <source>
        <dbReference type="Proteomes" id="UP000257109"/>
    </source>
</evidence>
<evidence type="ECO:0000256" key="2">
    <source>
        <dbReference type="ARBA" id="ARBA00023015"/>
    </source>
</evidence>
<dbReference type="OrthoDB" id="743731at2759"/>
<dbReference type="InterPro" id="IPR005202">
    <property type="entry name" value="TF_GRAS"/>
</dbReference>
<accession>A0A371EPS7</accession>
<reference evidence="6" key="1">
    <citation type="submission" date="2018-05" db="EMBL/GenBank/DDBJ databases">
        <title>Draft genome of Mucuna pruriens seed.</title>
        <authorList>
            <person name="Nnadi N.E."/>
            <person name="Vos R."/>
            <person name="Hasami M.H."/>
            <person name="Devisetty U.K."/>
            <person name="Aguiy J.C."/>
        </authorList>
    </citation>
    <scope>NUCLEOTIDE SEQUENCE [LARGE SCALE GENOMIC DNA]</scope>
    <source>
        <strain evidence="6">JCA_2017</strain>
    </source>
</reference>
<feature type="non-terminal residue" evidence="6">
    <location>
        <position position="588"/>
    </location>
</feature>
<comment type="caution">
    <text evidence="6">The sequence shown here is derived from an EMBL/GenBank/DDBJ whole genome shotgun (WGS) entry which is preliminary data.</text>
</comment>
<name>A0A371EPS7_MUCPR</name>
<feature type="region of interest" description="VHIID" evidence="5">
    <location>
        <begin position="258"/>
        <end position="323"/>
    </location>
</feature>
<keyword evidence="4" id="KW-0539">Nucleus</keyword>
<comment type="subcellular location">
    <subcellularLocation>
        <location evidence="1">Nucleus</location>
    </subcellularLocation>
</comment>
<feature type="non-terminal residue" evidence="6">
    <location>
        <position position="1"/>
    </location>
</feature>
<feature type="short sequence motif" description="VHIID" evidence="5">
    <location>
        <begin position="289"/>
        <end position="293"/>
    </location>
</feature>
<dbReference type="AlphaFoldDB" id="A0A371EPS7"/>
<evidence type="ECO:0000256" key="5">
    <source>
        <dbReference type="PROSITE-ProRule" id="PRU01191"/>
    </source>
</evidence>
<keyword evidence="2" id="KW-0805">Transcription regulation</keyword>
<evidence type="ECO:0000313" key="6">
    <source>
        <dbReference type="EMBL" id="RDX67919.1"/>
    </source>
</evidence>
<keyword evidence="7" id="KW-1185">Reference proteome</keyword>
<feature type="region of interest" description="SAW" evidence="5">
    <location>
        <begin position="472"/>
        <end position="545"/>
    </location>
</feature>
<sequence length="588" mass="66076">MEDINRWLSFYMSESVNHDLAIRRYCPARTEQEQGGECQEQEAVVFYDTELCSSDATSSTPCLASSEVDDLVDSFINMDQYEYENEDQGSQEKHKSFDHFVVNDEDEADAYSMVNGVFGFVPTTMEDSELEIYENLTAAMLEEEVAMSSSFGAIPEPMACAQKASLGVDQGLDLVHMLLACAEAVGCRDNQQAELLLSRIWALASPSGDSLQRVSYCFSTGLKCRLSLLPHNVIANGTLTSPAMDVPLITRENKLEAFQLLYQTTPYIAFGFMAANEAICQASQGKSSIHIVDLGMEHTLQWSSLIRALASRPEGPPKLRITGLTVIEDNSKLQTSMNVLVEEASSLGMHLEFHTISEPATPSLLTMEKLNMRKGEALFVNSILQLHKYVKESRGYLKEILLSIKKLGPTVLTVVEQDTNHNGPFFLGRFLESLHFYSAIFDSLEASMPRNSQHRMKIERLHFAEEIRNIVAYEGPDRIERHERVDQWRRQLGRAGFQVMPLKCTSQARMMLSVYDCDGYTLSSEKGNLLLGWKGKPVMMASAWQVAINHILPNFLHIPSLKEFSPRIQMQCLRYESNLLPQGGKEIT</sequence>
<dbReference type="Pfam" id="PF03514">
    <property type="entry name" value="GRAS"/>
    <property type="match status" value="1"/>
</dbReference>
<dbReference type="PANTHER" id="PTHR31636">
    <property type="entry name" value="OSJNBA0084A10.13 PROTEIN-RELATED"/>
    <property type="match status" value="1"/>
</dbReference>
<organism evidence="6 7">
    <name type="scientific">Mucuna pruriens</name>
    <name type="common">Velvet bean</name>
    <name type="synonym">Dolichos pruriens</name>
    <dbReference type="NCBI Taxonomy" id="157652"/>
    <lineage>
        <taxon>Eukaryota</taxon>
        <taxon>Viridiplantae</taxon>
        <taxon>Streptophyta</taxon>
        <taxon>Embryophyta</taxon>
        <taxon>Tracheophyta</taxon>
        <taxon>Spermatophyta</taxon>
        <taxon>Magnoliopsida</taxon>
        <taxon>eudicotyledons</taxon>
        <taxon>Gunneridae</taxon>
        <taxon>Pentapetalae</taxon>
        <taxon>rosids</taxon>
        <taxon>fabids</taxon>
        <taxon>Fabales</taxon>
        <taxon>Fabaceae</taxon>
        <taxon>Papilionoideae</taxon>
        <taxon>50 kb inversion clade</taxon>
        <taxon>NPAAA clade</taxon>
        <taxon>indigoferoid/millettioid clade</taxon>
        <taxon>Phaseoleae</taxon>
        <taxon>Mucuna</taxon>
    </lineage>
</organism>
<comment type="caution">
    <text evidence="5">Lacks conserved residue(s) required for the propagation of feature annotation.</text>
</comment>
<evidence type="ECO:0000256" key="3">
    <source>
        <dbReference type="ARBA" id="ARBA00023163"/>
    </source>
</evidence>
<dbReference type="Proteomes" id="UP000257109">
    <property type="component" value="Unassembled WGS sequence"/>
</dbReference>
<evidence type="ECO:0000256" key="4">
    <source>
        <dbReference type="ARBA" id="ARBA00023242"/>
    </source>
</evidence>
<comment type="similarity">
    <text evidence="5">Belongs to the GRAS family.</text>
</comment>
<dbReference type="EMBL" id="QJKJ01012769">
    <property type="protein sequence ID" value="RDX67919.1"/>
    <property type="molecule type" value="Genomic_DNA"/>
</dbReference>
<protein>
    <submittedName>
        <fullName evidence="6">DELLA protein RGL1</fullName>
    </submittedName>
</protein>
<proteinExistence type="inferred from homology"/>
<gene>
    <name evidence="6" type="primary">RGL1</name>
    <name evidence="6" type="ORF">CR513_53149</name>
</gene>
<dbReference type="STRING" id="157652.A0A371EPS7"/>
<feature type="region of interest" description="PFYRE" evidence="5">
    <location>
        <begin position="378"/>
        <end position="469"/>
    </location>
</feature>
<dbReference type="PROSITE" id="PS50985">
    <property type="entry name" value="GRAS"/>
    <property type="match status" value="1"/>
</dbReference>
<feature type="short sequence motif" description="LxCxE motif" evidence="5">
    <location>
        <begin position="179"/>
        <end position="183"/>
    </location>
</feature>
<evidence type="ECO:0000256" key="1">
    <source>
        <dbReference type="ARBA" id="ARBA00004123"/>
    </source>
</evidence>